<dbReference type="AlphaFoldDB" id="A0AAD5X2K7"/>
<dbReference type="InterPro" id="IPR052228">
    <property type="entry name" value="Sec_Metab_Biosynth_Oxidored"/>
</dbReference>
<comment type="caution">
    <text evidence="2">The sequence shown here is derived from an EMBL/GenBank/DDBJ whole genome shotgun (WGS) entry which is preliminary data.</text>
</comment>
<keyword evidence="3" id="KW-1185">Reference proteome</keyword>
<dbReference type="PANTHER" id="PTHR47534">
    <property type="entry name" value="YALI0E05731P"/>
    <property type="match status" value="1"/>
</dbReference>
<dbReference type="GO" id="GO:0016491">
    <property type="term" value="F:oxidoreductase activity"/>
    <property type="evidence" value="ECO:0007669"/>
    <property type="project" value="UniProtKB-KW"/>
</dbReference>
<evidence type="ECO:0000256" key="1">
    <source>
        <dbReference type="ARBA" id="ARBA00023002"/>
    </source>
</evidence>
<name>A0AAD5X2K7_9FUNG</name>
<proteinExistence type="predicted"/>
<organism evidence="2 3">
    <name type="scientific">Rhizophlyctis rosea</name>
    <dbReference type="NCBI Taxonomy" id="64517"/>
    <lineage>
        <taxon>Eukaryota</taxon>
        <taxon>Fungi</taxon>
        <taxon>Fungi incertae sedis</taxon>
        <taxon>Chytridiomycota</taxon>
        <taxon>Chytridiomycota incertae sedis</taxon>
        <taxon>Chytridiomycetes</taxon>
        <taxon>Rhizophlyctidales</taxon>
        <taxon>Rhizophlyctidaceae</taxon>
        <taxon>Rhizophlyctis</taxon>
    </lineage>
</organism>
<evidence type="ECO:0000313" key="2">
    <source>
        <dbReference type="EMBL" id="KAJ3048619.1"/>
    </source>
</evidence>
<sequence length="166" mass="18031">MRLRTFKNLHSAVSRAVHAHIRFTLNLLLLLTAGPTLRRVISILAGTKEGVTMKTLAFEHLAKLHPTVSFIQEFPGAVKSMMERDAKGILKFFFGAFSGTSGRFPPKEGHAKGTLTKNVEVAKGTDGVVGTGVYAVDRGGEVAGEGVQKLLERYRKDGPAEKVSFH</sequence>
<evidence type="ECO:0000313" key="3">
    <source>
        <dbReference type="Proteomes" id="UP001212841"/>
    </source>
</evidence>
<protein>
    <submittedName>
        <fullName evidence="2">Uncharacterized protein</fullName>
    </submittedName>
</protein>
<dbReference type="PANTHER" id="PTHR47534:SF3">
    <property type="entry name" value="ALCOHOL DEHYDROGENASE-LIKE C-TERMINAL DOMAIN-CONTAINING PROTEIN"/>
    <property type="match status" value="1"/>
</dbReference>
<dbReference type="Proteomes" id="UP001212841">
    <property type="component" value="Unassembled WGS sequence"/>
</dbReference>
<keyword evidence="1" id="KW-0560">Oxidoreductase</keyword>
<accession>A0AAD5X2K7</accession>
<reference evidence="2" key="1">
    <citation type="submission" date="2020-05" db="EMBL/GenBank/DDBJ databases">
        <title>Phylogenomic resolution of chytrid fungi.</title>
        <authorList>
            <person name="Stajich J.E."/>
            <person name="Amses K."/>
            <person name="Simmons R."/>
            <person name="Seto K."/>
            <person name="Myers J."/>
            <person name="Bonds A."/>
            <person name="Quandt C.A."/>
            <person name="Barry K."/>
            <person name="Liu P."/>
            <person name="Grigoriev I."/>
            <person name="Longcore J.E."/>
            <person name="James T.Y."/>
        </authorList>
    </citation>
    <scope>NUCLEOTIDE SEQUENCE</scope>
    <source>
        <strain evidence="2">JEL0318</strain>
    </source>
</reference>
<dbReference type="EMBL" id="JADGJD010000764">
    <property type="protein sequence ID" value="KAJ3048619.1"/>
    <property type="molecule type" value="Genomic_DNA"/>
</dbReference>
<gene>
    <name evidence="2" type="ORF">HK097_010380</name>
</gene>